<reference evidence="3" key="2">
    <citation type="journal article" date="2007" name="Science">
        <title>Draft genome sequence of the sexually transmitted pathogen Trichomonas vaginalis.</title>
        <authorList>
            <person name="Carlton J.M."/>
            <person name="Hirt R.P."/>
            <person name="Silva J.C."/>
            <person name="Delcher A.L."/>
            <person name="Schatz M."/>
            <person name="Zhao Q."/>
            <person name="Wortman J.R."/>
            <person name="Bidwell S.L."/>
            <person name="Alsmark U.C.M."/>
            <person name="Besteiro S."/>
            <person name="Sicheritz-Ponten T."/>
            <person name="Noel C.J."/>
            <person name="Dacks J.B."/>
            <person name="Foster P.G."/>
            <person name="Simillion C."/>
            <person name="Van de Peer Y."/>
            <person name="Miranda-Saavedra D."/>
            <person name="Barton G.J."/>
            <person name="Westrop G.D."/>
            <person name="Mueller S."/>
            <person name="Dessi D."/>
            <person name="Fiori P.L."/>
            <person name="Ren Q."/>
            <person name="Paulsen I."/>
            <person name="Zhang H."/>
            <person name="Bastida-Corcuera F.D."/>
            <person name="Simoes-Barbosa A."/>
            <person name="Brown M.T."/>
            <person name="Hayes R.D."/>
            <person name="Mukherjee M."/>
            <person name="Okumura C.Y."/>
            <person name="Schneider R."/>
            <person name="Smith A.J."/>
            <person name="Vanacova S."/>
            <person name="Villalvazo M."/>
            <person name="Haas B.J."/>
            <person name="Pertea M."/>
            <person name="Feldblyum T.V."/>
            <person name="Utterback T.R."/>
            <person name="Shu C.L."/>
            <person name="Osoegawa K."/>
            <person name="de Jong P.J."/>
            <person name="Hrdy I."/>
            <person name="Horvathova L."/>
            <person name="Zubacova Z."/>
            <person name="Dolezal P."/>
            <person name="Malik S.B."/>
            <person name="Logsdon J.M. Jr."/>
            <person name="Henze K."/>
            <person name="Gupta A."/>
            <person name="Wang C.C."/>
            <person name="Dunne R.L."/>
            <person name="Upcroft J.A."/>
            <person name="Upcroft P."/>
            <person name="White O."/>
            <person name="Salzberg S.L."/>
            <person name="Tang P."/>
            <person name="Chiu C.-H."/>
            <person name="Lee Y.-S."/>
            <person name="Embley T.M."/>
            <person name="Coombs G.H."/>
            <person name="Mottram J.C."/>
            <person name="Tachezy J."/>
            <person name="Fraser-Liggett C.M."/>
            <person name="Johnson P.J."/>
        </authorList>
    </citation>
    <scope>NUCLEOTIDE SEQUENCE [LARGE SCALE GENOMIC DNA]</scope>
    <source>
        <strain evidence="3">G3</strain>
    </source>
</reference>
<dbReference type="InParanoid" id="A2EPF6"/>
<dbReference type="SUPFAM" id="SSF46934">
    <property type="entry name" value="UBA-like"/>
    <property type="match status" value="1"/>
</dbReference>
<dbReference type="CDD" id="cd14279">
    <property type="entry name" value="CUE"/>
    <property type="match status" value="1"/>
</dbReference>
<dbReference type="SMR" id="A2EPF6"/>
<evidence type="ECO:0000256" key="1">
    <source>
        <dbReference type="SAM" id="MobiDB-lite"/>
    </source>
</evidence>
<gene>
    <name evidence="3" type="ORF">TVAG_286420</name>
</gene>
<dbReference type="RefSeq" id="XP_001317687.1">
    <property type="nucleotide sequence ID" value="XM_001317652.1"/>
</dbReference>
<reference evidence="3" key="1">
    <citation type="submission" date="2006-10" db="EMBL/GenBank/DDBJ databases">
        <authorList>
            <person name="Amadeo P."/>
            <person name="Zhao Q."/>
            <person name="Wortman J."/>
            <person name="Fraser-Liggett C."/>
            <person name="Carlton J."/>
        </authorList>
    </citation>
    <scope>NUCLEOTIDE SEQUENCE</scope>
    <source>
        <strain evidence="3">G3</strain>
    </source>
</reference>
<dbReference type="KEGG" id="tva:4763330"/>
<dbReference type="SMART" id="SM00546">
    <property type="entry name" value="CUE"/>
    <property type="match status" value="1"/>
</dbReference>
<protein>
    <submittedName>
        <fullName evidence="3">CUE domain containing protein</fullName>
    </submittedName>
</protein>
<dbReference type="Pfam" id="PF02845">
    <property type="entry name" value="CUE"/>
    <property type="match status" value="1"/>
</dbReference>
<proteinExistence type="predicted"/>
<dbReference type="AlphaFoldDB" id="A2EPF6"/>
<dbReference type="InterPro" id="IPR009060">
    <property type="entry name" value="UBA-like_sf"/>
</dbReference>
<feature type="region of interest" description="Disordered" evidence="1">
    <location>
        <begin position="47"/>
        <end position="71"/>
    </location>
</feature>
<evidence type="ECO:0000313" key="4">
    <source>
        <dbReference type="Proteomes" id="UP000001542"/>
    </source>
</evidence>
<dbReference type="GO" id="GO:0043130">
    <property type="term" value="F:ubiquitin binding"/>
    <property type="evidence" value="ECO:0007669"/>
    <property type="project" value="InterPro"/>
</dbReference>
<feature type="domain" description="CUE" evidence="2">
    <location>
        <begin position="4"/>
        <end position="47"/>
    </location>
</feature>
<evidence type="ECO:0000313" key="3">
    <source>
        <dbReference type="EMBL" id="EAY05464.1"/>
    </source>
</evidence>
<dbReference type="VEuPathDB" id="TrichDB:TVAGG3_0616120"/>
<feature type="compositionally biased region" description="Basic and acidic residues" evidence="1">
    <location>
        <begin position="47"/>
        <end position="59"/>
    </location>
</feature>
<evidence type="ECO:0000259" key="2">
    <source>
        <dbReference type="PROSITE" id="PS51140"/>
    </source>
</evidence>
<dbReference type="Gene3D" id="1.10.8.10">
    <property type="entry name" value="DNA helicase RuvA subunit, C-terminal domain"/>
    <property type="match status" value="1"/>
</dbReference>
<organism evidence="3 4">
    <name type="scientific">Trichomonas vaginalis (strain ATCC PRA-98 / G3)</name>
    <dbReference type="NCBI Taxonomy" id="412133"/>
    <lineage>
        <taxon>Eukaryota</taxon>
        <taxon>Metamonada</taxon>
        <taxon>Parabasalia</taxon>
        <taxon>Trichomonadida</taxon>
        <taxon>Trichomonadidae</taxon>
        <taxon>Trichomonas</taxon>
    </lineage>
</organism>
<dbReference type="EMBL" id="DS113448">
    <property type="protein sequence ID" value="EAY05464.1"/>
    <property type="molecule type" value="Genomic_DNA"/>
</dbReference>
<dbReference type="Proteomes" id="UP000001542">
    <property type="component" value="Unassembled WGS sequence"/>
</dbReference>
<dbReference type="VEuPathDB" id="TrichDB:TVAG_286420"/>
<dbReference type="PROSITE" id="PS51140">
    <property type="entry name" value="CUE"/>
    <property type="match status" value="1"/>
</dbReference>
<name>A2EPF6_TRIV3</name>
<dbReference type="InterPro" id="IPR003892">
    <property type="entry name" value="CUE"/>
</dbReference>
<dbReference type="OrthoDB" id="10482530at2759"/>
<accession>A2EPF6</accession>
<sequence length="71" mass="8333">MSSVNHSKVKQLQEMFPNRSIETIRRVLLDQNNYVPNAINILLELKPDKKTKQTEDDQPRNILPKGFLCWP</sequence>
<keyword evidence="4" id="KW-1185">Reference proteome</keyword>